<dbReference type="RefSeq" id="XP_007407720.1">
    <property type="nucleotide sequence ID" value="XM_007407658.1"/>
</dbReference>
<evidence type="ECO:0000313" key="3">
    <source>
        <dbReference type="Proteomes" id="UP000001072"/>
    </source>
</evidence>
<dbReference type="OrthoDB" id="2507499at2759"/>
<name>F4RF34_MELLP</name>
<organism evidence="3">
    <name type="scientific">Melampsora larici-populina (strain 98AG31 / pathotype 3-4-7)</name>
    <name type="common">Poplar leaf rust fungus</name>
    <dbReference type="NCBI Taxonomy" id="747676"/>
    <lineage>
        <taxon>Eukaryota</taxon>
        <taxon>Fungi</taxon>
        <taxon>Dikarya</taxon>
        <taxon>Basidiomycota</taxon>
        <taxon>Pucciniomycotina</taxon>
        <taxon>Pucciniomycetes</taxon>
        <taxon>Pucciniales</taxon>
        <taxon>Melampsoraceae</taxon>
        <taxon>Melampsora</taxon>
    </lineage>
</organism>
<dbReference type="GeneID" id="18922309"/>
<sequence length="462" mass="52656">MAYPAQNTSSTPQRPPPNTQSPQSAQSDPYGDMRQLQARYASLNLDNTPASTPSPPKQKVQKPRSTPKKGPRDMYEAIDLSKIQLVLLKSCWTLTMVLMGRATAKLPFPPPPDQFYNRSIQQFISSEQDPDAPDAPSIPRHEVHGVNNHAGHLDHDYVEYIVGAMQTHNIIFFTMDWGAHIEDQFNQLMIMFFVKVWKWGLNLNRFLPAAKQEAIRINMDDRILAAIYVRHYKYLKTQYKKLMTNGNALLEEQARNWIGVALRRKTEERQKYLMAMGVVPCYVDAFKNRYVNSDDKVKPNPTTPDSEIGYSKVPIWQSEIATQFIDFVEKRRRASLPRIAGLRGKSARGNKLRPRQRRDPPVIDHDALAPPGLPEDWYSPAFLAQLTFEDILDLKMAPRMFPDSGNFLSIIPTTLDVTLYDKSGEASMPPHISNIPLSQRGPPMNTFPGSPEFQFINHPLFL</sequence>
<evidence type="ECO:0000256" key="1">
    <source>
        <dbReference type="SAM" id="MobiDB-lite"/>
    </source>
</evidence>
<keyword evidence="3" id="KW-1185">Reference proteome</keyword>
<dbReference type="KEGG" id="mlr:MELLADRAFT_104553"/>
<dbReference type="VEuPathDB" id="FungiDB:MELLADRAFT_104553"/>
<dbReference type="EMBL" id="GL883099">
    <property type="protein sequence ID" value="EGG08746.1"/>
    <property type="molecule type" value="Genomic_DNA"/>
</dbReference>
<evidence type="ECO:0000313" key="2">
    <source>
        <dbReference type="EMBL" id="EGG08746.1"/>
    </source>
</evidence>
<feature type="compositionally biased region" description="Polar residues" evidence="1">
    <location>
        <begin position="1"/>
        <end position="12"/>
    </location>
</feature>
<feature type="compositionally biased region" description="Basic residues" evidence="1">
    <location>
        <begin position="345"/>
        <end position="356"/>
    </location>
</feature>
<dbReference type="InParanoid" id="F4RF34"/>
<feature type="region of interest" description="Disordered" evidence="1">
    <location>
        <begin position="1"/>
        <end position="73"/>
    </location>
</feature>
<dbReference type="Proteomes" id="UP000001072">
    <property type="component" value="Unassembled WGS sequence"/>
</dbReference>
<feature type="compositionally biased region" description="Basic residues" evidence="1">
    <location>
        <begin position="59"/>
        <end position="69"/>
    </location>
</feature>
<feature type="region of interest" description="Disordered" evidence="1">
    <location>
        <begin position="126"/>
        <end position="145"/>
    </location>
</feature>
<dbReference type="HOGENOM" id="CLU_047434_0_0_1"/>
<proteinExistence type="predicted"/>
<accession>F4RF34</accession>
<gene>
    <name evidence="2" type="ORF">MELLADRAFT_104553</name>
</gene>
<feature type="region of interest" description="Disordered" evidence="1">
    <location>
        <begin position="345"/>
        <end position="364"/>
    </location>
</feature>
<reference evidence="3" key="1">
    <citation type="journal article" date="2011" name="Proc. Natl. Acad. Sci. U.S.A.">
        <title>Obligate biotrophy features unraveled by the genomic analysis of rust fungi.</title>
        <authorList>
            <person name="Duplessis S."/>
            <person name="Cuomo C.A."/>
            <person name="Lin Y.-C."/>
            <person name="Aerts A."/>
            <person name="Tisserant E."/>
            <person name="Veneault-Fourrey C."/>
            <person name="Joly D.L."/>
            <person name="Hacquard S."/>
            <person name="Amselem J."/>
            <person name="Cantarel B.L."/>
            <person name="Chiu R."/>
            <person name="Coutinho P.M."/>
            <person name="Feau N."/>
            <person name="Field M."/>
            <person name="Frey P."/>
            <person name="Gelhaye E."/>
            <person name="Goldberg J."/>
            <person name="Grabherr M.G."/>
            <person name="Kodira C.D."/>
            <person name="Kohler A."/>
            <person name="Kuees U."/>
            <person name="Lindquist E.A."/>
            <person name="Lucas S.M."/>
            <person name="Mago R."/>
            <person name="Mauceli E."/>
            <person name="Morin E."/>
            <person name="Murat C."/>
            <person name="Pangilinan J.L."/>
            <person name="Park R."/>
            <person name="Pearson M."/>
            <person name="Quesneville H."/>
            <person name="Rouhier N."/>
            <person name="Sakthikumar S."/>
            <person name="Salamov A.A."/>
            <person name="Schmutz J."/>
            <person name="Selles B."/>
            <person name="Shapiro H."/>
            <person name="Tanguay P."/>
            <person name="Tuskan G.A."/>
            <person name="Henrissat B."/>
            <person name="Van de Peer Y."/>
            <person name="Rouze P."/>
            <person name="Ellis J.G."/>
            <person name="Dodds P.N."/>
            <person name="Schein J.E."/>
            <person name="Zhong S."/>
            <person name="Hamelin R.C."/>
            <person name="Grigoriev I.V."/>
            <person name="Szabo L.J."/>
            <person name="Martin F."/>
        </authorList>
    </citation>
    <scope>NUCLEOTIDE SEQUENCE [LARGE SCALE GENOMIC DNA]</scope>
    <source>
        <strain evidence="3">98AG31 / pathotype 3-4-7</strain>
    </source>
</reference>
<protein>
    <submittedName>
        <fullName evidence="2">Uncharacterized protein</fullName>
    </submittedName>
</protein>
<dbReference type="AlphaFoldDB" id="F4RF34"/>